<comment type="similarity">
    <text evidence="15">Belongs to the ribF family.</text>
</comment>
<dbReference type="GO" id="GO:0005524">
    <property type="term" value="F:ATP binding"/>
    <property type="evidence" value="ECO:0007669"/>
    <property type="project" value="UniProtKB-UniRule"/>
</dbReference>
<dbReference type="Pfam" id="PF06574">
    <property type="entry name" value="FAD_syn"/>
    <property type="match status" value="1"/>
</dbReference>
<organism evidence="17 18">
    <name type="scientific">Candidatus Merdivivens faecigallinarum</name>
    <dbReference type="NCBI Taxonomy" id="2840871"/>
    <lineage>
        <taxon>Bacteria</taxon>
        <taxon>Pseudomonadati</taxon>
        <taxon>Bacteroidota</taxon>
        <taxon>Bacteroidia</taxon>
        <taxon>Bacteroidales</taxon>
        <taxon>Muribaculaceae</taxon>
        <taxon>Muribaculaceae incertae sedis</taxon>
        <taxon>Candidatus Merdivivens</taxon>
    </lineage>
</organism>
<comment type="caution">
    <text evidence="17">The sequence shown here is derived from an EMBL/GenBank/DDBJ whole genome shotgun (WGS) entry which is preliminary data.</text>
</comment>
<comment type="pathway">
    <text evidence="2 15">Cofactor biosynthesis; FAD biosynthesis; FAD from FMN: step 1/1.</text>
</comment>
<dbReference type="NCBIfam" id="TIGR00083">
    <property type="entry name" value="ribF"/>
    <property type="match status" value="1"/>
</dbReference>
<reference evidence="17" key="2">
    <citation type="journal article" date="2021" name="PeerJ">
        <title>Extensive microbial diversity within the chicken gut microbiome revealed by metagenomics and culture.</title>
        <authorList>
            <person name="Gilroy R."/>
            <person name="Ravi A."/>
            <person name="Getino M."/>
            <person name="Pursley I."/>
            <person name="Horton D.L."/>
            <person name="Alikhan N.F."/>
            <person name="Baker D."/>
            <person name="Gharbi K."/>
            <person name="Hall N."/>
            <person name="Watson M."/>
            <person name="Adriaenssens E.M."/>
            <person name="Foster-Nyarko E."/>
            <person name="Jarju S."/>
            <person name="Secka A."/>
            <person name="Antonio M."/>
            <person name="Oren A."/>
            <person name="Chaudhuri R.R."/>
            <person name="La Ragione R."/>
            <person name="Hildebrand F."/>
            <person name="Pallen M.J."/>
        </authorList>
    </citation>
    <scope>NUCLEOTIDE SEQUENCE</scope>
    <source>
        <strain evidence="17">B3-2255</strain>
    </source>
</reference>
<evidence type="ECO:0000256" key="11">
    <source>
        <dbReference type="ARBA" id="ARBA00022840"/>
    </source>
</evidence>
<dbReference type="InterPro" id="IPR002606">
    <property type="entry name" value="Riboflavin_kinase_bac"/>
</dbReference>
<dbReference type="GO" id="GO:0009398">
    <property type="term" value="P:FMN biosynthetic process"/>
    <property type="evidence" value="ECO:0007669"/>
    <property type="project" value="UniProtKB-UniRule"/>
</dbReference>
<keyword evidence="6 15" id="KW-0808">Transferase</keyword>
<dbReference type="InterPro" id="IPR023465">
    <property type="entry name" value="Riboflavin_kinase_dom_sf"/>
</dbReference>
<evidence type="ECO:0000256" key="8">
    <source>
        <dbReference type="ARBA" id="ARBA00022741"/>
    </source>
</evidence>
<keyword evidence="12" id="KW-0511">Multifunctional enzyme</keyword>
<dbReference type="SUPFAM" id="SSF52374">
    <property type="entry name" value="Nucleotidylyl transferase"/>
    <property type="match status" value="1"/>
</dbReference>
<dbReference type="InterPro" id="IPR015865">
    <property type="entry name" value="Riboflavin_kinase_bac/euk"/>
</dbReference>
<dbReference type="Pfam" id="PF01687">
    <property type="entry name" value="Flavokinase"/>
    <property type="match status" value="1"/>
</dbReference>
<dbReference type="CDD" id="cd02064">
    <property type="entry name" value="FAD_synthetase_N"/>
    <property type="match status" value="1"/>
</dbReference>
<proteinExistence type="inferred from homology"/>
<dbReference type="SUPFAM" id="SSF82114">
    <property type="entry name" value="Riboflavin kinase-like"/>
    <property type="match status" value="1"/>
</dbReference>
<feature type="domain" description="Riboflavin kinase" evidence="16">
    <location>
        <begin position="168"/>
        <end position="303"/>
    </location>
</feature>
<evidence type="ECO:0000256" key="2">
    <source>
        <dbReference type="ARBA" id="ARBA00004726"/>
    </source>
</evidence>
<dbReference type="GO" id="GO:0006747">
    <property type="term" value="P:FAD biosynthetic process"/>
    <property type="evidence" value="ECO:0007669"/>
    <property type="project" value="UniProtKB-UniRule"/>
</dbReference>
<evidence type="ECO:0000256" key="14">
    <source>
        <dbReference type="ARBA" id="ARBA00049494"/>
    </source>
</evidence>
<gene>
    <name evidence="17" type="primary">ribF</name>
    <name evidence="17" type="ORF">IAC87_06260</name>
</gene>
<keyword evidence="4 15" id="KW-0285">Flavoprotein</keyword>
<dbReference type="InterPro" id="IPR023468">
    <property type="entry name" value="Riboflavin_kinase"/>
</dbReference>
<dbReference type="AlphaFoldDB" id="A0A9D9J0S5"/>
<keyword evidence="8 15" id="KW-0547">Nucleotide-binding</keyword>
<dbReference type="Gene3D" id="3.40.50.620">
    <property type="entry name" value="HUPs"/>
    <property type="match status" value="1"/>
</dbReference>
<evidence type="ECO:0000256" key="5">
    <source>
        <dbReference type="ARBA" id="ARBA00022643"/>
    </source>
</evidence>
<evidence type="ECO:0000256" key="15">
    <source>
        <dbReference type="PIRNR" id="PIRNR004491"/>
    </source>
</evidence>
<dbReference type="GO" id="GO:0008531">
    <property type="term" value="F:riboflavin kinase activity"/>
    <property type="evidence" value="ECO:0007669"/>
    <property type="project" value="UniProtKB-UniRule"/>
</dbReference>
<keyword evidence="11 15" id="KW-0067">ATP-binding</keyword>
<evidence type="ECO:0000256" key="9">
    <source>
        <dbReference type="ARBA" id="ARBA00022777"/>
    </source>
</evidence>
<evidence type="ECO:0000256" key="7">
    <source>
        <dbReference type="ARBA" id="ARBA00022695"/>
    </source>
</evidence>
<protein>
    <recommendedName>
        <fullName evidence="15">Riboflavin biosynthesis protein</fullName>
    </recommendedName>
    <domain>
        <recommendedName>
            <fullName evidence="15">Riboflavin kinase</fullName>
            <ecNumber evidence="15">2.7.1.26</ecNumber>
        </recommendedName>
        <alternativeName>
            <fullName evidence="15">Flavokinase</fullName>
        </alternativeName>
    </domain>
    <domain>
        <recommendedName>
            <fullName evidence="15">FMN adenylyltransferase</fullName>
            <ecNumber evidence="15">2.7.7.2</ecNumber>
        </recommendedName>
        <alternativeName>
            <fullName evidence="15">FAD pyrophosphorylase</fullName>
        </alternativeName>
        <alternativeName>
            <fullName evidence="15">FAD synthase</fullName>
        </alternativeName>
    </domain>
</protein>
<evidence type="ECO:0000256" key="6">
    <source>
        <dbReference type="ARBA" id="ARBA00022679"/>
    </source>
</evidence>
<evidence type="ECO:0000256" key="1">
    <source>
        <dbReference type="ARBA" id="ARBA00002121"/>
    </source>
</evidence>
<dbReference type="PIRSF" id="PIRSF004491">
    <property type="entry name" value="FAD_Synth"/>
    <property type="match status" value="1"/>
</dbReference>
<sequence>MVIATGFFDGVHIGHRAVISTLCCIARERGEQSMVVTFWPHPRTVLQQDAAELRLLSSLEEKKRMLYGLGVDRIEVIGFTHGFSRLTAEEFIRDYLIGKFGATTLVLGYDHRLGGGPPMSREELECLARRLGLETFRLAEEDFDGMAVSSTAIRKSLSAGDVERANTMLGYRYSLHGVVVSGNRIGRELGFPTANMELYEPLKLIPGDGVYAVYADVLGKKYAGMTNIGCRPTVSAVSSDVLQAPVFKRTIETNIFGFSSDIYGLDITLEFLSRIRGEIRFGSMEELGKQLAADRAVVEELIEC</sequence>
<dbReference type="PANTHER" id="PTHR22749">
    <property type="entry name" value="RIBOFLAVIN KINASE/FMN ADENYLYLTRANSFERASE"/>
    <property type="match status" value="1"/>
</dbReference>
<keyword evidence="7 15" id="KW-0548">Nucleotidyltransferase</keyword>
<evidence type="ECO:0000256" key="12">
    <source>
        <dbReference type="ARBA" id="ARBA00023268"/>
    </source>
</evidence>
<comment type="function">
    <text evidence="1">Catalyzes the phosphorylation of riboflavin to FMN followed by the adenylation of FMN to FAD.</text>
</comment>
<keyword evidence="5 15" id="KW-0288">FMN</keyword>
<comment type="pathway">
    <text evidence="3 15">Cofactor biosynthesis; FMN biosynthesis; FMN from riboflavin (ATP route): step 1/1.</text>
</comment>
<dbReference type="GO" id="GO:0003919">
    <property type="term" value="F:FMN adenylyltransferase activity"/>
    <property type="evidence" value="ECO:0007669"/>
    <property type="project" value="UniProtKB-UniRule"/>
</dbReference>
<dbReference type="GO" id="GO:0009231">
    <property type="term" value="P:riboflavin biosynthetic process"/>
    <property type="evidence" value="ECO:0007669"/>
    <property type="project" value="InterPro"/>
</dbReference>
<dbReference type="EC" id="2.7.7.2" evidence="15"/>
<dbReference type="EC" id="2.7.1.26" evidence="15"/>
<dbReference type="Proteomes" id="UP000823772">
    <property type="component" value="Unassembled WGS sequence"/>
</dbReference>
<evidence type="ECO:0000313" key="18">
    <source>
        <dbReference type="Proteomes" id="UP000823772"/>
    </source>
</evidence>
<evidence type="ECO:0000259" key="16">
    <source>
        <dbReference type="SMART" id="SM00904"/>
    </source>
</evidence>
<dbReference type="InterPro" id="IPR014729">
    <property type="entry name" value="Rossmann-like_a/b/a_fold"/>
</dbReference>
<keyword evidence="10 15" id="KW-0274">FAD</keyword>
<dbReference type="InterPro" id="IPR015864">
    <property type="entry name" value="FAD_synthase"/>
</dbReference>
<evidence type="ECO:0000256" key="13">
    <source>
        <dbReference type="ARBA" id="ARBA00047880"/>
    </source>
</evidence>
<comment type="catalytic activity">
    <reaction evidence="13 15">
        <text>riboflavin + ATP = FMN + ADP + H(+)</text>
        <dbReference type="Rhea" id="RHEA:14357"/>
        <dbReference type="ChEBI" id="CHEBI:15378"/>
        <dbReference type="ChEBI" id="CHEBI:30616"/>
        <dbReference type="ChEBI" id="CHEBI:57986"/>
        <dbReference type="ChEBI" id="CHEBI:58210"/>
        <dbReference type="ChEBI" id="CHEBI:456216"/>
        <dbReference type="EC" id="2.7.1.26"/>
    </reaction>
</comment>
<dbReference type="SMART" id="SM00904">
    <property type="entry name" value="Flavokinase"/>
    <property type="match status" value="1"/>
</dbReference>
<name>A0A9D9J0S5_9BACT</name>
<reference evidence="17" key="1">
    <citation type="submission" date="2020-10" db="EMBL/GenBank/DDBJ databases">
        <authorList>
            <person name="Gilroy R."/>
        </authorList>
    </citation>
    <scope>NUCLEOTIDE SEQUENCE</scope>
    <source>
        <strain evidence="17">B3-2255</strain>
    </source>
</reference>
<accession>A0A9D9J0S5</accession>
<dbReference type="EMBL" id="JADILY010000132">
    <property type="protein sequence ID" value="MBO8482130.1"/>
    <property type="molecule type" value="Genomic_DNA"/>
</dbReference>
<evidence type="ECO:0000256" key="10">
    <source>
        <dbReference type="ARBA" id="ARBA00022827"/>
    </source>
</evidence>
<dbReference type="PANTHER" id="PTHR22749:SF6">
    <property type="entry name" value="RIBOFLAVIN KINASE"/>
    <property type="match status" value="1"/>
</dbReference>
<keyword evidence="9 15" id="KW-0418">Kinase</keyword>
<evidence type="ECO:0000256" key="4">
    <source>
        <dbReference type="ARBA" id="ARBA00022630"/>
    </source>
</evidence>
<dbReference type="Gene3D" id="2.40.30.30">
    <property type="entry name" value="Riboflavin kinase-like"/>
    <property type="match status" value="1"/>
</dbReference>
<evidence type="ECO:0000313" key="17">
    <source>
        <dbReference type="EMBL" id="MBO8482130.1"/>
    </source>
</evidence>
<comment type="catalytic activity">
    <reaction evidence="14 15">
        <text>FMN + ATP + H(+) = FAD + diphosphate</text>
        <dbReference type="Rhea" id="RHEA:17237"/>
        <dbReference type="ChEBI" id="CHEBI:15378"/>
        <dbReference type="ChEBI" id="CHEBI:30616"/>
        <dbReference type="ChEBI" id="CHEBI:33019"/>
        <dbReference type="ChEBI" id="CHEBI:57692"/>
        <dbReference type="ChEBI" id="CHEBI:58210"/>
        <dbReference type="EC" id="2.7.7.2"/>
    </reaction>
</comment>
<evidence type="ECO:0000256" key="3">
    <source>
        <dbReference type="ARBA" id="ARBA00005201"/>
    </source>
</evidence>